<dbReference type="Pfam" id="PF04972">
    <property type="entry name" value="BON"/>
    <property type="match status" value="1"/>
</dbReference>
<evidence type="ECO:0000313" key="3">
    <source>
        <dbReference type="Proteomes" id="UP001155241"/>
    </source>
</evidence>
<keyword evidence="3" id="KW-1185">Reference proteome</keyword>
<name>A0A9X2FBZ9_9BACT</name>
<protein>
    <submittedName>
        <fullName evidence="2">BON domain-containing protein</fullName>
    </submittedName>
</protein>
<dbReference type="InterPro" id="IPR007055">
    <property type="entry name" value="BON_dom"/>
</dbReference>
<accession>A0A9X2FBZ9</accession>
<dbReference type="AlphaFoldDB" id="A0A9X2FBZ9"/>
<evidence type="ECO:0000259" key="1">
    <source>
        <dbReference type="PROSITE" id="PS50914"/>
    </source>
</evidence>
<dbReference type="Proteomes" id="UP001155241">
    <property type="component" value="Unassembled WGS sequence"/>
</dbReference>
<sequence length="92" mass="9925">MIPPSSDTRHGVPKMQSQTAITSLSSLLGDAVHPGLSGVSCQIDANMVVLRGEVPTFYLKQLAQETASRAAGVEKVNNEIEVHAKPRDWVQE</sequence>
<organism evidence="2 3">
    <name type="scientific">Aeoliella straminimaris</name>
    <dbReference type="NCBI Taxonomy" id="2954799"/>
    <lineage>
        <taxon>Bacteria</taxon>
        <taxon>Pseudomonadati</taxon>
        <taxon>Planctomycetota</taxon>
        <taxon>Planctomycetia</taxon>
        <taxon>Pirellulales</taxon>
        <taxon>Lacipirellulaceae</taxon>
        <taxon>Aeoliella</taxon>
    </lineage>
</organism>
<comment type="caution">
    <text evidence="2">The sequence shown here is derived from an EMBL/GenBank/DDBJ whole genome shotgun (WGS) entry which is preliminary data.</text>
</comment>
<reference evidence="2" key="1">
    <citation type="submission" date="2022-06" db="EMBL/GenBank/DDBJ databases">
        <title>Aeoliella straminimaris, a novel planctomycete from sediments.</title>
        <authorList>
            <person name="Vitorino I.R."/>
            <person name="Lage O.M."/>
        </authorList>
    </citation>
    <scope>NUCLEOTIDE SEQUENCE</scope>
    <source>
        <strain evidence="2">ICT_H6.2</strain>
    </source>
</reference>
<dbReference type="Gene3D" id="3.30.1340.30">
    <property type="match status" value="1"/>
</dbReference>
<dbReference type="PROSITE" id="PS50914">
    <property type="entry name" value="BON"/>
    <property type="match status" value="1"/>
</dbReference>
<dbReference type="EMBL" id="JAMXLR010000055">
    <property type="protein sequence ID" value="MCO6045438.1"/>
    <property type="molecule type" value="Genomic_DNA"/>
</dbReference>
<proteinExistence type="predicted"/>
<feature type="domain" description="BON" evidence="1">
    <location>
        <begin position="16"/>
        <end position="84"/>
    </location>
</feature>
<gene>
    <name evidence="2" type="ORF">NG895_16125</name>
</gene>
<evidence type="ECO:0000313" key="2">
    <source>
        <dbReference type="EMBL" id="MCO6045438.1"/>
    </source>
</evidence>